<reference evidence="1 2" key="1">
    <citation type="submission" date="2015-07" db="EMBL/GenBank/DDBJ databases">
        <title>The genome of Melipona quadrifasciata.</title>
        <authorList>
            <person name="Pan H."/>
            <person name="Kapheim K."/>
        </authorList>
    </citation>
    <scope>NUCLEOTIDE SEQUENCE [LARGE SCALE GENOMIC DNA]</scope>
    <source>
        <strain evidence="1">0111107301</strain>
        <tissue evidence="1">Whole body</tissue>
    </source>
</reference>
<keyword evidence="2" id="KW-1185">Reference proteome</keyword>
<dbReference type="AlphaFoldDB" id="A0A0M9A8X1"/>
<dbReference type="Proteomes" id="UP000053105">
    <property type="component" value="Unassembled WGS sequence"/>
</dbReference>
<name>A0A0M9A8X1_9HYME</name>
<dbReference type="EMBL" id="KQ435719">
    <property type="protein sequence ID" value="KOX78866.1"/>
    <property type="molecule type" value="Genomic_DNA"/>
</dbReference>
<protein>
    <submittedName>
        <fullName evidence="1">Uncharacterized protein</fullName>
    </submittedName>
</protein>
<organism evidence="1 2">
    <name type="scientific">Melipona quadrifasciata</name>
    <dbReference type="NCBI Taxonomy" id="166423"/>
    <lineage>
        <taxon>Eukaryota</taxon>
        <taxon>Metazoa</taxon>
        <taxon>Ecdysozoa</taxon>
        <taxon>Arthropoda</taxon>
        <taxon>Hexapoda</taxon>
        <taxon>Insecta</taxon>
        <taxon>Pterygota</taxon>
        <taxon>Neoptera</taxon>
        <taxon>Endopterygota</taxon>
        <taxon>Hymenoptera</taxon>
        <taxon>Apocrita</taxon>
        <taxon>Aculeata</taxon>
        <taxon>Apoidea</taxon>
        <taxon>Anthophila</taxon>
        <taxon>Apidae</taxon>
        <taxon>Melipona</taxon>
    </lineage>
</organism>
<dbReference type="OrthoDB" id="6354602at2759"/>
<evidence type="ECO:0000313" key="1">
    <source>
        <dbReference type="EMBL" id="KOX78866.1"/>
    </source>
</evidence>
<evidence type="ECO:0000313" key="2">
    <source>
        <dbReference type="Proteomes" id="UP000053105"/>
    </source>
</evidence>
<sequence>MIFQVTRRHNFTFVYLLYGKICYVVERLYTVVEHGWVGYKVLDAALRKPVGHQSSLDRLAVQALASDDDALPGTTDDDTLALYSTTSCRSCYRQMENLHDLYSNTIRLTERPRRDRFILNQVKCNGYPKNIIKNRIFARRMDEQKWKSQKLTSKVAKLLLDEVARRKRPRISQIRISNTRLAQAASGCAPSVDVLPIFDVKQQSVRNPARMGTNQAYNRKEKRIYMGVYN</sequence>
<accession>A0A0M9A8X1</accession>
<proteinExistence type="predicted"/>
<gene>
    <name evidence="1" type="ORF">WN51_08625</name>
</gene>